<evidence type="ECO:0000313" key="14">
    <source>
        <dbReference type="Proteomes" id="UP000504628"/>
    </source>
</evidence>
<accession>A0A6J2MQ36</accession>
<dbReference type="GeneID" id="114506555"/>
<dbReference type="InterPro" id="IPR003406">
    <property type="entry name" value="Glyco_trans_14"/>
</dbReference>
<reference evidence="15" key="1">
    <citation type="submission" date="2025-08" db="UniProtKB">
        <authorList>
            <consortium name="RefSeq"/>
        </authorList>
    </citation>
    <scope>IDENTIFICATION</scope>
    <source>
        <tissue evidence="15">Muscle</tissue>
    </source>
</reference>
<evidence type="ECO:0000256" key="9">
    <source>
        <dbReference type="ARBA" id="ARBA00023136"/>
    </source>
</evidence>
<evidence type="ECO:0000256" key="12">
    <source>
        <dbReference type="SAM" id="MobiDB-lite"/>
    </source>
</evidence>
<keyword evidence="14" id="KW-1185">Reference proteome</keyword>
<keyword evidence="5" id="KW-0812">Transmembrane</keyword>
<dbReference type="Pfam" id="PF02485">
    <property type="entry name" value="Branch"/>
    <property type="match status" value="1"/>
</dbReference>
<dbReference type="GO" id="GO:0008375">
    <property type="term" value="F:acetylglucosaminyltransferase activity"/>
    <property type="evidence" value="ECO:0007669"/>
    <property type="project" value="TreeGrafter"/>
</dbReference>
<keyword evidence="10" id="KW-0325">Glycoprotein</keyword>
<evidence type="ECO:0000256" key="5">
    <source>
        <dbReference type="ARBA" id="ARBA00022692"/>
    </source>
</evidence>
<keyword evidence="7" id="KW-1133">Transmembrane helix</keyword>
<comment type="pathway">
    <text evidence="2">Protein modification; protein glycosylation.</text>
</comment>
<evidence type="ECO:0000256" key="2">
    <source>
        <dbReference type="ARBA" id="ARBA00004922"/>
    </source>
</evidence>
<comment type="similarity">
    <text evidence="11">Belongs to the glycosyltransferase 14 family.</text>
</comment>
<keyword evidence="4" id="KW-0808">Transferase</keyword>
<keyword evidence="8" id="KW-0333">Golgi apparatus</keyword>
<evidence type="ECO:0000313" key="15">
    <source>
        <dbReference type="RefSeq" id="XP_028380105.2"/>
    </source>
</evidence>
<keyword evidence="9" id="KW-0472">Membrane</keyword>
<feature type="chain" id="PRO_5028820464" evidence="13">
    <location>
        <begin position="23"/>
        <end position="428"/>
    </location>
</feature>
<evidence type="ECO:0000256" key="4">
    <source>
        <dbReference type="ARBA" id="ARBA00022679"/>
    </source>
</evidence>
<dbReference type="InParanoid" id="A0A6J2MQ36"/>
<dbReference type="FunCoup" id="A0A6J2MQ36">
    <property type="interactions" value="11"/>
</dbReference>
<evidence type="ECO:0000256" key="11">
    <source>
        <dbReference type="ARBA" id="ARBA00038150"/>
    </source>
</evidence>
<gene>
    <name evidence="15" type="primary">LOC114506555</name>
</gene>
<evidence type="ECO:0000256" key="1">
    <source>
        <dbReference type="ARBA" id="ARBA00004323"/>
    </source>
</evidence>
<comment type="subcellular location">
    <subcellularLocation>
        <location evidence="1">Golgi apparatus membrane</location>
        <topology evidence="1">Single-pass type II membrane protein</topology>
    </subcellularLocation>
</comment>
<keyword evidence="6" id="KW-0735">Signal-anchor</keyword>
<protein>
    <submittedName>
        <fullName evidence="15">Beta-1,3-galactosyl-O-glycosyl-glycoprotein beta-1,6-N-acetylglucosaminyltransferase 7</fullName>
    </submittedName>
</protein>
<evidence type="ECO:0000256" key="7">
    <source>
        <dbReference type="ARBA" id="ARBA00022989"/>
    </source>
</evidence>
<dbReference type="PANTHER" id="PTHR19297:SF178">
    <property type="entry name" value="BETA-1,3-GALACTOSYL-O-GLYCOSYL-GLYCOPROTEIN BETA-1,6-N-ACETYLGLUCOSAMINYLTRANSFERASE 7"/>
    <property type="match status" value="1"/>
</dbReference>
<keyword evidence="13" id="KW-0732">Signal</keyword>
<feature type="signal peptide" evidence="13">
    <location>
        <begin position="1"/>
        <end position="22"/>
    </location>
</feature>
<dbReference type="GO" id="GO:0000139">
    <property type="term" value="C:Golgi membrane"/>
    <property type="evidence" value="ECO:0007669"/>
    <property type="project" value="UniProtKB-SubCell"/>
</dbReference>
<keyword evidence="3" id="KW-0328">Glycosyltransferase</keyword>
<organism evidence="14 15">
    <name type="scientific">Phyllostomus discolor</name>
    <name type="common">pale spear-nosed bat</name>
    <dbReference type="NCBI Taxonomy" id="89673"/>
    <lineage>
        <taxon>Eukaryota</taxon>
        <taxon>Metazoa</taxon>
        <taxon>Chordata</taxon>
        <taxon>Craniata</taxon>
        <taxon>Vertebrata</taxon>
        <taxon>Euteleostomi</taxon>
        <taxon>Mammalia</taxon>
        <taxon>Eutheria</taxon>
        <taxon>Laurasiatheria</taxon>
        <taxon>Chiroptera</taxon>
        <taxon>Yangochiroptera</taxon>
        <taxon>Phyllostomidae</taxon>
        <taxon>Phyllostominae</taxon>
        <taxon>Phyllostomus</taxon>
    </lineage>
</organism>
<evidence type="ECO:0000256" key="6">
    <source>
        <dbReference type="ARBA" id="ARBA00022968"/>
    </source>
</evidence>
<dbReference type="Proteomes" id="UP000504628">
    <property type="component" value="Chromosome 9"/>
</dbReference>
<dbReference type="AlphaFoldDB" id="A0A6J2MQ36"/>
<sequence length="428" mass="46603">MSRLRAAARPGLLVCAAACVSALLYFRSAAPGAPGAEPPTPAVSECGFYPDELCSALLEGRGAASQVARFCKAPLGPEVLAHLQAPGNCSRISRALRVVSRPLSAEEGSFPLAYVVAAHEDLATLARLLGAIYAPQNVYCVQVDQGAPEEHKAAVQTLASCFDNVFTSPRREAGARPGLTRLRADLSCMEGLVRSAVQWHYVLNLCGQDFPIKTNREIVRYIRSKGDGRNLTPGVVQPAKTRSRMSQSQPEATPKGRVYGSPNKGFPEEAPHNLTVYFGSAHYVLTRAFVQFVLTDTRAKDMLRWSRALQSPERHYWATLSRLQDAPGATPGAGWEGSIRATKRGSEEGDACDGCKGRSDPDSCVYGPADLPRLVRSPALFASRFESSTEPLAVACLQRWQRQRVLQQAEVPVEPHWRFPRQSDFRGS</sequence>
<dbReference type="OrthoDB" id="2019572at2759"/>
<dbReference type="RefSeq" id="XP_028380105.2">
    <property type="nucleotide sequence ID" value="XM_028524304.2"/>
</dbReference>
<evidence type="ECO:0000256" key="8">
    <source>
        <dbReference type="ARBA" id="ARBA00023034"/>
    </source>
</evidence>
<dbReference type="PANTHER" id="PTHR19297">
    <property type="entry name" value="GLYCOSYLTRANSFERASE 14 FAMILY MEMBER"/>
    <property type="match status" value="1"/>
</dbReference>
<evidence type="ECO:0000256" key="13">
    <source>
        <dbReference type="SAM" id="SignalP"/>
    </source>
</evidence>
<name>A0A6J2MQ36_9CHIR</name>
<dbReference type="KEGG" id="pdic:114506555"/>
<evidence type="ECO:0000256" key="3">
    <source>
        <dbReference type="ARBA" id="ARBA00022676"/>
    </source>
</evidence>
<evidence type="ECO:0000256" key="10">
    <source>
        <dbReference type="ARBA" id="ARBA00023180"/>
    </source>
</evidence>
<proteinExistence type="inferred from homology"/>
<feature type="region of interest" description="Disordered" evidence="12">
    <location>
        <begin position="230"/>
        <end position="262"/>
    </location>
</feature>